<evidence type="ECO:0000256" key="1">
    <source>
        <dbReference type="SAM" id="MobiDB-lite"/>
    </source>
</evidence>
<dbReference type="SUPFAM" id="SSF53254">
    <property type="entry name" value="Phosphoglycerate mutase-like"/>
    <property type="match status" value="1"/>
</dbReference>
<reference evidence="2 3" key="1">
    <citation type="journal article" date="2019" name="Int. J. Syst. Evol. Microbiol.">
        <title>The Global Catalogue of Microorganisms (GCM) 10K type strain sequencing project: providing services to taxonomists for standard genome sequencing and annotation.</title>
        <authorList>
            <consortium name="The Broad Institute Genomics Platform"/>
            <consortium name="The Broad Institute Genome Sequencing Center for Infectious Disease"/>
            <person name="Wu L."/>
            <person name="Ma J."/>
        </authorList>
    </citation>
    <scope>NUCLEOTIDE SEQUENCE [LARGE SCALE GENOMIC DNA]</scope>
    <source>
        <strain evidence="2 3">JCM 10367</strain>
    </source>
</reference>
<protein>
    <recommendedName>
        <fullName evidence="4">Phosphotransferase</fullName>
    </recommendedName>
</protein>
<dbReference type="RefSeq" id="WP_344001742.1">
    <property type="nucleotide sequence ID" value="NZ_BAAAGU010000031.1"/>
</dbReference>
<feature type="region of interest" description="Disordered" evidence="1">
    <location>
        <begin position="251"/>
        <end position="298"/>
    </location>
</feature>
<dbReference type="Pfam" id="PF00300">
    <property type="entry name" value="His_Phos_1"/>
    <property type="match status" value="1"/>
</dbReference>
<dbReference type="Pfam" id="PF04655">
    <property type="entry name" value="APH_6_hur"/>
    <property type="match status" value="1"/>
</dbReference>
<accession>A0ABN1HIF4</accession>
<dbReference type="InterPro" id="IPR006748">
    <property type="entry name" value="NH2Glyco/OHUrea_AB-resist_kin"/>
</dbReference>
<dbReference type="CDD" id="cd07067">
    <property type="entry name" value="HP_PGM_like"/>
    <property type="match status" value="1"/>
</dbReference>
<evidence type="ECO:0000313" key="3">
    <source>
        <dbReference type="Proteomes" id="UP001500724"/>
    </source>
</evidence>
<dbReference type="InterPro" id="IPR013078">
    <property type="entry name" value="His_Pase_superF_clade-1"/>
</dbReference>
<evidence type="ECO:0008006" key="4">
    <source>
        <dbReference type="Google" id="ProtNLM"/>
    </source>
</evidence>
<sequence length="542" mass="59415">MTTQTLGDVPPGCRRRLLDHYGSTAAAWLRAAPHLLAEAAERWKLTLRSYHDAGHASVVALATALDGTPLILKAWYEPLRYRQEITALQTWAGGPIADAIEAADDLSVAALELIGGRPGGGAPLSRETQMVAAAIQGLHGLGQRGTLPDLPSLAHFRREVVVPRIRQRVRRLNLGSLEPLVEEACEELPGLREDPARTTVLHADLYRENVLFDGGGHPRLIDPHPLVGDAVFDWAFWTVYYDLERESGRPADRRLSDLPYPRSGDHAVVQGPRGRRPPLLHRDQRPREAEDREGALHAAGLQPGERSVTTYILRHGQTDYSKRYLVNGDPTRPIRLSEEGVRSCGRAWAVLPLHSVRTWLASEFPRARQTAALLMGVPKAELVVIGQLNELDYGEFEGRPFLEYAAWLDHHGGERRPPGARESQREGIRRMLAGVRAALEHPGPRVLVCHGLLVSVLLWHRDRSPGDAMPLFFPEAPCAEPLAVTDEALHGWLKALLTDLDGEGASDGDGRGGAAILRAEGGSAVATVDRVDHSPEEDSPHA</sequence>
<dbReference type="InterPro" id="IPR011009">
    <property type="entry name" value="Kinase-like_dom_sf"/>
</dbReference>
<dbReference type="InterPro" id="IPR029033">
    <property type="entry name" value="His_PPase_superfam"/>
</dbReference>
<name>A0ABN1HIF4_9ACTN</name>
<dbReference type="Gene3D" id="3.90.1200.10">
    <property type="match status" value="1"/>
</dbReference>
<dbReference type="EMBL" id="BAAAGU010000031">
    <property type="protein sequence ID" value="GAA0651811.1"/>
    <property type="molecule type" value="Genomic_DNA"/>
</dbReference>
<dbReference type="SUPFAM" id="SSF56112">
    <property type="entry name" value="Protein kinase-like (PK-like)"/>
    <property type="match status" value="1"/>
</dbReference>
<dbReference type="Gene3D" id="3.40.50.1240">
    <property type="entry name" value="Phosphoglycerate mutase-like"/>
    <property type="match status" value="1"/>
</dbReference>
<dbReference type="Proteomes" id="UP001500724">
    <property type="component" value="Unassembled WGS sequence"/>
</dbReference>
<dbReference type="SMART" id="SM00855">
    <property type="entry name" value="PGAM"/>
    <property type="match status" value="1"/>
</dbReference>
<evidence type="ECO:0000313" key="2">
    <source>
        <dbReference type="EMBL" id="GAA0651811.1"/>
    </source>
</evidence>
<feature type="compositionally biased region" description="Basic and acidic residues" evidence="1">
    <location>
        <begin position="280"/>
        <end position="295"/>
    </location>
</feature>
<comment type="caution">
    <text evidence="2">The sequence shown here is derived from an EMBL/GenBank/DDBJ whole genome shotgun (WGS) entry which is preliminary data.</text>
</comment>
<gene>
    <name evidence="2" type="ORF">GCM10009535_32600</name>
</gene>
<proteinExistence type="predicted"/>
<keyword evidence="3" id="KW-1185">Reference proteome</keyword>
<organism evidence="2 3">
    <name type="scientific">Streptomyces thermocarboxydovorans</name>
    <dbReference type="NCBI Taxonomy" id="59298"/>
    <lineage>
        <taxon>Bacteria</taxon>
        <taxon>Bacillati</taxon>
        <taxon>Actinomycetota</taxon>
        <taxon>Actinomycetes</taxon>
        <taxon>Kitasatosporales</taxon>
        <taxon>Streptomycetaceae</taxon>
        <taxon>Streptomyces</taxon>
    </lineage>
</organism>